<sequence length="455" mass="49203">MSVQANPFKRTTIIIMFAIGFAAFIALLYGLGAGDQLSSGNNGRAHGASNSLVGYKALANLLEKTGREVQFSRSAADIDKPGLLIVTPNVYAEADKLADVIQERAYVGPTMIILPKWNVATTNLVGMESKKGWAQRLGIVASDSGVKMLSDIVDIKLQTITPEQDNQANEGKSEAVIASERQSTESKFNMSEIASSAVGDPIPVPDIHITMTGDYMRSIVEDPENGESLIGYVDDGGVYDSLESLDPSQITADDEIDAAYYPVVIVADADLMNNTGMGNERIARHAYDLITALEAQTDGPIMFDLTFNGLGSSDNLLSLAFKPPFLSATICLIIAALAAAWIAFNRFGPPVRERRSIDFGKAALVNNSAGFIHRMQREHLVADPYGEMIRSEAIDAIGLSPSASREDLNRKLDMLGEVRGNRFTALLNNLNQAQNSRETAEHAAALYNWKKELIG</sequence>
<evidence type="ECO:0000313" key="3">
    <source>
        <dbReference type="Proteomes" id="UP000663923"/>
    </source>
</evidence>
<keyword evidence="1" id="KW-1133">Transmembrane helix</keyword>
<keyword evidence="1" id="KW-0812">Transmembrane</keyword>
<feature type="transmembrane region" description="Helical" evidence="1">
    <location>
        <begin position="325"/>
        <end position="344"/>
    </location>
</feature>
<organism evidence="2 3">
    <name type="scientific">Parasphingorhabdus cellanae</name>
    <dbReference type="NCBI Taxonomy" id="2806553"/>
    <lineage>
        <taxon>Bacteria</taxon>
        <taxon>Pseudomonadati</taxon>
        <taxon>Pseudomonadota</taxon>
        <taxon>Alphaproteobacteria</taxon>
        <taxon>Sphingomonadales</taxon>
        <taxon>Sphingomonadaceae</taxon>
        <taxon>Parasphingorhabdus</taxon>
    </lineage>
</organism>
<dbReference type="Proteomes" id="UP000663923">
    <property type="component" value="Chromosome"/>
</dbReference>
<keyword evidence="3" id="KW-1185">Reference proteome</keyword>
<accession>A0ABX7T2B4</accession>
<dbReference type="EMBL" id="CP071794">
    <property type="protein sequence ID" value="QTD55098.1"/>
    <property type="molecule type" value="Genomic_DNA"/>
</dbReference>
<evidence type="ECO:0000313" key="2">
    <source>
        <dbReference type="EMBL" id="QTD55098.1"/>
    </source>
</evidence>
<protein>
    <recommendedName>
        <fullName evidence="4">DUF4350 domain-containing protein</fullName>
    </recommendedName>
</protein>
<feature type="transmembrane region" description="Helical" evidence="1">
    <location>
        <begin position="12"/>
        <end position="32"/>
    </location>
</feature>
<dbReference type="RefSeq" id="WP_207986923.1">
    <property type="nucleotide sequence ID" value="NZ_CP071794.1"/>
</dbReference>
<gene>
    <name evidence="2" type="ORF">J4G78_12800</name>
</gene>
<evidence type="ECO:0008006" key="4">
    <source>
        <dbReference type="Google" id="ProtNLM"/>
    </source>
</evidence>
<name>A0ABX7T2B4_9SPHN</name>
<reference evidence="2 3" key="1">
    <citation type="submission" date="2021-03" db="EMBL/GenBank/DDBJ databases">
        <title>Complete genome of Parasphingorhabdus_sp.JHSY0214.</title>
        <authorList>
            <person name="Yoo J.H."/>
            <person name="Bae J.W."/>
        </authorList>
    </citation>
    <scope>NUCLEOTIDE SEQUENCE [LARGE SCALE GENOMIC DNA]</scope>
    <source>
        <strain evidence="2 3">JHSY0214</strain>
    </source>
</reference>
<proteinExistence type="predicted"/>
<evidence type="ECO:0000256" key="1">
    <source>
        <dbReference type="SAM" id="Phobius"/>
    </source>
</evidence>
<keyword evidence="1" id="KW-0472">Membrane</keyword>